<dbReference type="Proteomes" id="UP000260640">
    <property type="component" value="Unassembled WGS sequence"/>
</dbReference>
<dbReference type="EMBL" id="QSJM01000044">
    <property type="protein sequence ID" value="RHD78445.1"/>
    <property type="molecule type" value="Genomic_DNA"/>
</dbReference>
<dbReference type="Proteomes" id="UP000283429">
    <property type="component" value="Unassembled WGS sequence"/>
</dbReference>
<dbReference type="EMBL" id="QSPP01000001">
    <property type="protein sequence ID" value="RGJ92226.1"/>
    <property type="molecule type" value="Genomic_DNA"/>
</dbReference>
<evidence type="ECO:0000313" key="3">
    <source>
        <dbReference type="EMBL" id="RHJ74290.1"/>
    </source>
</evidence>
<evidence type="ECO:0000313" key="1">
    <source>
        <dbReference type="EMBL" id="RGJ92226.1"/>
    </source>
</evidence>
<accession>A0A3E4JWB5</accession>
<organism evidence="1 4">
    <name type="scientific">Phocaeicola vulgatus</name>
    <name type="common">Bacteroides vulgatus</name>
    <dbReference type="NCBI Taxonomy" id="821"/>
    <lineage>
        <taxon>Bacteria</taxon>
        <taxon>Pseudomonadati</taxon>
        <taxon>Bacteroidota</taxon>
        <taxon>Bacteroidia</taxon>
        <taxon>Bacteroidales</taxon>
        <taxon>Bacteroidaceae</taxon>
        <taxon>Phocaeicola</taxon>
    </lineage>
</organism>
<dbReference type="Proteomes" id="UP000283958">
    <property type="component" value="Unassembled WGS sequence"/>
</dbReference>
<proteinExistence type="predicted"/>
<evidence type="ECO:0000313" key="5">
    <source>
        <dbReference type="Proteomes" id="UP000283429"/>
    </source>
</evidence>
<reference evidence="4 5" key="1">
    <citation type="submission" date="2018-08" db="EMBL/GenBank/DDBJ databases">
        <title>A genome reference for cultivated species of the human gut microbiota.</title>
        <authorList>
            <person name="Zou Y."/>
            <person name="Xue W."/>
            <person name="Luo G."/>
        </authorList>
    </citation>
    <scope>NUCLEOTIDE SEQUENCE [LARGE SCALE GENOMIC DNA]</scope>
    <source>
        <strain evidence="3 6">AM09-18</strain>
        <strain evidence="2 5">AM30-40</strain>
        <strain evidence="1 4">TM05-16</strain>
    </source>
</reference>
<sequence>MTIMMKKTLLILVLLVSFLGSLVANIGVSTKTILLRSTRSEKILKRPRSLVSIPVEATYDQSLVSLYFTTSLKEVTICISNEFTGEVVYENSIYVDGPITLSVNMSEFEDGIYNLQMECEEDVYCGTFNNENL</sequence>
<gene>
    <name evidence="3" type="ORF">DW105_15210</name>
    <name evidence="2" type="ORF">DW783_14235</name>
    <name evidence="1" type="ORF">DXD46_00385</name>
</gene>
<dbReference type="EMBL" id="QRMN01000041">
    <property type="protein sequence ID" value="RHJ74290.1"/>
    <property type="molecule type" value="Genomic_DNA"/>
</dbReference>
<protein>
    <submittedName>
        <fullName evidence="1">DUF3244 domain-containing protein</fullName>
    </submittedName>
</protein>
<evidence type="ECO:0000313" key="6">
    <source>
        <dbReference type="Proteomes" id="UP000283958"/>
    </source>
</evidence>
<dbReference type="Gene3D" id="2.60.40.3080">
    <property type="match status" value="1"/>
</dbReference>
<evidence type="ECO:0000313" key="2">
    <source>
        <dbReference type="EMBL" id="RHD78445.1"/>
    </source>
</evidence>
<dbReference type="Pfam" id="PF11589">
    <property type="entry name" value="DUF3244"/>
    <property type="match status" value="1"/>
</dbReference>
<dbReference type="AlphaFoldDB" id="A0A3E4JWB5"/>
<comment type="caution">
    <text evidence="1">The sequence shown here is derived from an EMBL/GenBank/DDBJ whole genome shotgun (WGS) entry which is preliminary data.</text>
</comment>
<name>A0A3E4JWB5_PHOVU</name>
<evidence type="ECO:0000313" key="4">
    <source>
        <dbReference type="Proteomes" id="UP000260640"/>
    </source>
</evidence>
<dbReference type="InterPro" id="IPR021638">
    <property type="entry name" value="DUF3244"/>
</dbReference>